<reference evidence="1 2" key="1">
    <citation type="submission" date="2019-09" db="EMBL/GenBank/DDBJ databases">
        <authorList>
            <person name="Depoorter E."/>
        </authorList>
    </citation>
    <scope>NUCLEOTIDE SEQUENCE [LARGE SCALE GENOMIC DNA]</scope>
    <source>
        <strain evidence="1 2">R-17378</strain>
    </source>
</reference>
<name>A0ABY6XMD7_9BURK</name>
<accession>A0ABY6XMD7</accession>
<keyword evidence="2" id="KW-1185">Reference proteome</keyword>
<organism evidence="1 2">
    <name type="scientific">Burkholderia aenigmatica</name>
    <dbReference type="NCBI Taxonomy" id="2015348"/>
    <lineage>
        <taxon>Bacteria</taxon>
        <taxon>Pseudomonadati</taxon>
        <taxon>Pseudomonadota</taxon>
        <taxon>Betaproteobacteria</taxon>
        <taxon>Burkholderiales</taxon>
        <taxon>Burkholderiaceae</taxon>
        <taxon>Burkholderia</taxon>
        <taxon>Burkholderia cepacia complex</taxon>
    </lineage>
</organism>
<evidence type="ECO:0000313" key="2">
    <source>
        <dbReference type="Proteomes" id="UP000494120"/>
    </source>
</evidence>
<dbReference type="Proteomes" id="UP000494120">
    <property type="component" value="Unassembled WGS sequence"/>
</dbReference>
<evidence type="ECO:0000313" key="1">
    <source>
        <dbReference type="EMBL" id="VWC56629.1"/>
    </source>
</evidence>
<sequence>MSAHRRQKHGDIQSLALLCCSKALCDLEIGVREIAGADGGETAAWCRLPTNFDDALAMTIALPFDESADRPRDDADAAAYARTFGRTVLETAVAPAPSLRP</sequence>
<protein>
    <submittedName>
        <fullName evidence="1">CDP-6-deoxy-delta-3,4-glucoseen reductase</fullName>
    </submittedName>
</protein>
<proteinExistence type="predicted"/>
<dbReference type="EMBL" id="CABVQG010000005">
    <property type="protein sequence ID" value="VWC56629.1"/>
    <property type="molecule type" value="Genomic_DNA"/>
</dbReference>
<gene>
    <name evidence="1" type="ORF">BLA17378_01658</name>
</gene>
<comment type="caution">
    <text evidence="1">The sequence shown here is derived from an EMBL/GenBank/DDBJ whole genome shotgun (WGS) entry which is preliminary data.</text>
</comment>
<dbReference type="RefSeq" id="WP_174956581.1">
    <property type="nucleotide sequence ID" value="NZ_CABVQG010000005.1"/>
</dbReference>